<comment type="subcellular location">
    <subcellularLocation>
        <location evidence="1">Cell inner membrane</location>
    </subcellularLocation>
</comment>
<accession>A0ABU7G1I8</accession>
<feature type="domain" description="Mce/MlaD" evidence="8">
    <location>
        <begin position="153"/>
        <end position="212"/>
    </location>
</feature>
<feature type="domain" description="Mce/MlaD" evidence="8">
    <location>
        <begin position="626"/>
        <end position="715"/>
    </location>
</feature>
<dbReference type="InterPro" id="IPR003399">
    <property type="entry name" value="Mce/MlaD"/>
</dbReference>
<evidence type="ECO:0000256" key="4">
    <source>
        <dbReference type="ARBA" id="ARBA00022692"/>
    </source>
</evidence>
<dbReference type="Pfam" id="PF02470">
    <property type="entry name" value="MlaD"/>
    <property type="match status" value="5"/>
</dbReference>
<feature type="transmembrane region" description="Helical" evidence="7">
    <location>
        <begin position="12"/>
        <end position="33"/>
    </location>
</feature>
<feature type="domain" description="Mce/MlaD" evidence="8">
    <location>
        <begin position="385"/>
        <end position="442"/>
    </location>
</feature>
<protein>
    <submittedName>
        <fullName evidence="9">MlaD family protein</fullName>
    </submittedName>
</protein>
<keyword evidence="6 7" id="KW-0472">Membrane</keyword>
<evidence type="ECO:0000259" key="8">
    <source>
        <dbReference type="Pfam" id="PF02470"/>
    </source>
</evidence>
<gene>
    <name evidence="9" type="ORF">SNR37_002600</name>
</gene>
<evidence type="ECO:0000313" key="9">
    <source>
        <dbReference type="EMBL" id="MEE1673186.1"/>
    </source>
</evidence>
<keyword evidence="4 7" id="KW-0812">Transmembrane</keyword>
<dbReference type="InterPro" id="IPR051800">
    <property type="entry name" value="PqiA-PqiB_transport"/>
</dbReference>
<evidence type="ECO:0000256" key="6">
    <source>
        <dbReference type="ARBA" id="ARBA00023136"/>
    </source>
</evidence>
<keyword evidence="5 7" id="KW-1133">Transmembrane helix</keyword>
<evidence type="ECO:0000256" key="3">
    <source>
        <dbReference type="ARBA" id="ARBA00022519"/>
    </source>
</evidence>
<name>A0ABU7G1I8_9ALTE</name>
<keyword evidence="10" id="KW-1185">Reference proteome</keyword>
<dbReference type="Proteomes" id="UP001310248">
    <property type="component" value="Unassembled WGS sequence"/>
</dbReference>
<keyword evidence="3" id="KW-0997">Cell inner membrane</keyword>
<evidence type="ECO:0000313" key="10">
    <source>
        <dbReference type="Proteomes" id="UP001310248"/>
    </source>
</evidence>
<dbReference type="EMBL" id="JAYDYW010000004">
    <property type="protein sequence ID" value="MEE1673186.1"/>
    <property type="molecule type" value="Genomic_DNA"/>
</dbReference>
<reference evidence="9 10" key="2">
    <citation type="submission" date="2023-12" db="EMBL/GenBank/DDBJ databases">
        <authorList>
            <consortium name="Cladostephus spongiosus"/>
            <person name="Lorente B."/>
            <person name="Cabral C."/>
            <person name="Frias J."/>
            <person name="Faria J."/>
            <person name="Toubarro D."/>
        </authorList>
    </citation>
    <scope>NUCLEOTIDE SEQUENCE [LARGE SCALE GENOMIC DNA]</scope>
    <source>
        <strain evidence="9 10">ZMCS4</strain>
    </source>
</reference>
<dbReference type="RefSeq" id="WP_329774535.1">
    <property type="nucleotide sequence ID" value="NZ_JAYDYW010000004.1"/>
</dbReference>
<proteinExistence type="predicted"/>
<comment type="caution">
    <text evidence="9">The sequence shown here is derived from an EMBL/GenBank/DDBJ whole genome shotgun (WGS) entry which is preliminary data.</text>
</comment>
<reference evidence="10" key="1">
    <citation type="submission" date="2023-07" db="EMBL/GenBank/DDBJ databases">
        <title>Draft genome sequence of Agarivorans aestuarii strain ZMCS4, a CAZymes producing bacteria isolated from the marine brown algae Clodostephus spongiosus.</title>
        <authorList>
            <person name="Lorente B."/>
            <person name="Cabral C."/>
            <person name="Frias J."/>
            <person name="Faria J."/>
            <person name="Toubarro D."/>
        </authorList>
    </citation>
    <scope>NUCLEOTIDE SEQUENCE [LARGE SCALE GENOMIC DNA]</scope>
    <source>
        <strain evidence="10">ZMCS4</strain>
    </source>
</reference>
<organism evidence="9 10">
    <name type="scientific">Agarivorans aestuarii</name>
    <dbReference type="NCBI Taxonomy" id="1563703"/>
    <lineage>
        <taxon>Bacteria</taxon>
        <taxon>Pseudomonadati</taxon>
        <taxon>Pseudomonadota</taxon>
        <taxon>Gammaproteobacteria</taxon>
        <taxon>Alteromonadales</taxon>
        <taxon>Alteromonadaceae</taxon>
        <taxon>Agarivorans</taxon>
    </lineage>
</organism>
<evidence type="ECO:0000256" key="2">
    <source>
        <dbReference type="ARBA" id="ARBA00022475"/>
    </source>
</evidence>
<dbReference type="PANTHER" id="PTHR30462:SF0">
    <property type="entry name" value="INTERMEMBRANE TRANSPORT PROTEIN YEBT"/>
    <property type="match status" value="1"/>
</dbReference>
<evidence type="ECO:0000256" key="7">
    <source>
        <dbReference type="SAM" id="Phobius"/>
    </source>
</evidence>
<keyword evidence="2" id="KW-1003">Cell membrane</keyword>
<feature type="domain" description="Mce/MlaD" evidence="8">
    <location>
        <begin position="738"/>
        <end position="796"/>
    </location>
</feature>
<evidence type="ECO:0000256" key="1">
    <source>
        <dbReference type="ARBA" id="ARBA00004533"/>
    </source>
</evidence>
<evidence type="ECO:0000256" key="5">
    <source>
        <dbReference type="ARBA" id="ARBA00022989"/>
    </source>
</evidence>
<feature type="domain" description="Mce/MlaD" evidence="8">
    <location>
        <begin position="40"/>
        <end position="131"/>
    </location>
</feature>
<sequence length="866" mass="95252">MNASKPELKKEKVISPIWLLPILAVLLGAWLLFKAWSEAGVKINIEFDSAKGITAGQTQLFYQGLDIGVVKTVELTPKLDGVIVVAEVKREAEQLLKEDSQFWLVTPKASITEISGLDALVSGNYIELNPGKGKSADRFVALNEPPNIIRGNGLNVRLTSSDLGSLNIGSPVYFKKITVGEVQRYQLNDQHQVEFDIQIKPQFAHLVKIDTRFWNVSGFEADISLDGMQISSESLASVISGGVSFDSPLQSAKADKGQNFTLYNNLKDSQRGKAIQITMQQQHGLVADRSRLIYRGAVIGFVNDIQNTGSHDHFLAKALVEPKYEDLFNDTTQLVLIRPEIGLNGVKNLGALIGAKQIEVIAEQGELQTEFTLTTSPKPPLGSKAISFTSDNVKGLSTNSPIVYSGLTIGRLTEINLVDRSFELTAFINPEYSKLLTQGSRFYNQSPLALEADLNGISVESSGLSGFISSPIILMPGHSNKQSSQTQYALHQNKQAALLSKSKVEKPLTLRLNTQYLGSLAEGAPVLFRRVPVGEVEHYTLLKDGSIDLRLNIHGNYRHLVTDNSRFWHASGLEIKASFEGLSVNSESLKSLVMGGISFDHFEDLAKESVRTIHKSKEDATKRHLAIQLSTSDSHGLYKNMPIKYKGQQIGKVTGLSFNDDLSTLQADAELDFPYYRNFARGGSLYWQETASISLSEVKNLDTLVKGDFINALPGKGKPAQQFSLQKQPPNTDTKALHIWLSSSHFGSLKVGSPVLYKQYPVGYVDDAQLAMDGSKIMARLNINSAYRHLVRENSVFWNASGVDVKLGLGGANIRLDSMETLLTGGIAFATPDEEPLAKPAKDQDKFDLQAIYDEKWLQWSPSIEP</sequence>
<dbReference type="PANTHER" id="PTHR30462">
    <property type="entry name" value="INTERMEMBRANE TRANSPORT PROTEIN PQIB-RELATED"/>
    <property type="match status" value="1"/>
</dbReference>